<dbReference type="EMBL" id="JBEFKJ010000022">
    <property type="protein sequence ID" value="KAL2040208.1"/>
    <property type="molecule type" value="Genomic_DNA"/>
</dbReference>
<accession>A0ABR4AA18</accession>
<keyword evidence="2" id="KW-1185">Reference proteome</keyword>
<name>A0ABR4AA18_9LECA</name>
<evidence type="ECO:0008006" key="3">
    <source>
        <dbReference type="Google" id="ProtNLM"/>
    </source>
</evidence>
<gene>
    <name evidence="1" type="ORF">N7G274_007111</name>
</gene>
<evidence type="ECO:0000313" key="2">
    <source>
        <dbReference type="Proteomes" id="UP001590950"/>
    </source>
</evidence>
<organism evidence="1 2">
    <name type="scientific">Stereocaulon virgatum</name>
    <dbReference type="NCBI Taxonomy" id="373712"/>
    <lineage>
        <taxon>Eukaryota</taxon>
        <taxon>Fungi</taxon>
        <taxon>Dikarya</taxon>
        <taxon>Ascomycota</taxon>
        <taxon>Pezizomycotina</taxon>
        <taxon>Lecanoromycetes</taxon>
        <taxon>OSLEUM clade</taxon>
        <taxon>Lecanoromycetidae</taxon>
        <taxon>Lecanorales</taxon>
        <taxon>Lecanorineae</taxon>
        <taxon>Stereocaulaceae</taxon>
        <taxon>Stereocaulon</taxon>
    </lineage>
</organism>
<proteinExistence type="predicted"/>
<protein>
    <recommendedName>
        <fullName evidence="3">F-box domain-containing protein</fullName>
    </recommendedName>
</protein>
<sequence>MSTSMSDLPPEMIIEIFKSMASFATASALSKTSHQFHSIFVRGLESITVGILGRSVECFEQARELVDAQAVTASMEYHPDRAAALYIEKIPRFLINAEEASEAAEHFNIVAPMQTPFTSLYCRSMTASENKTFLRAYYRAMTFASPARQYVWNILDWRVLDVFQVSDALSFLVDYSNRKAAFTLYPYQLYLLPDSRDSSIEKVARKINILCGDLMALQANESLLTSYRISKFKYPSMGDPAYKNAIGNERGARLFQLYPSLSEETKNRLPYLL</sequence>
<reference evidence="1 2" key="1">
    <citation type="submission" date="2024-09" db="EMBL/GenBank/DDBJ databases">
        <title>Rethinking Asexuality: The Enigmatic Case of Functional Sexual Genes in Lepraria (Stereocaulaceae).</title>
        <authorList>
            <person name="Doellman M."/>
            <person name="Sun Y."/>
            <person name="Barcenas-Pena A."/>
            <person name="Lumbsch H.T."/>
            <person name="Grewe F."/>
        </authorList>
    </citation>
    <scope>NUCLEOTIDE SEQUENCE [LARGE SCALE GENOMIC DNA]</scope>
    <source>
        <strain evidence="1 2">Mercado 3170</strain>
    </source>
</reference>
<comment type="caution">
    <text evidence="1">The sequence shown here is derived from an EMBL/GenBank/DDBJ whole genome shotgun (WGS) entry which is preliminary data.</text>
</comment>
<dbReference type="Proteomes" id="UP001590950">
    <property type="component" value="Unassembled WGS sequence"/>
</dbReference>
<evidence type="ECO:0000313" key="1">
    <source>
        <dbReference type="EMBL" id="KAL2040208.1"/>
    </source>
</evidence>